<evidence type="ECO:0000256" key="2">
    <source>
        <dbReference type="ARBA" id="ARBA00023015"/>
    </source>
</evidence>
<dbReference type="PROSITE" id="PS00716">
    <property type="entry name" value="SIGMA70_2"/>
    <property type="match status" value="1"/>
</dbReference>
<dbReference type="PANTHER" id="PTHR30603">
    <property type="entry name" value="RNA POLYMERASE SIGMA FACTOR RPO"/>
    <property type="match status" value="1"/>
</dbReference>
<evidence type="ECO:0000256" key="4">
    <source>
        <dbReference type="ARBA" id="ARBA00023125"/>
    </source>
</evidence>
<feature type="region of interest" description="Sigma-70 factor domain-3" evidence="6">
    <location>
        <begin position="464"/>
        <end position="540"/>
    </location>
</feature>
<dbReference type="CDD" id="cd06171">
    <property type="entry name" value="Sigma70_r4"/>
    <property type="match status" value="1"/>
</dbReference>
<dbReference type="Gene3D" id="1.10.10.10">
    <property type="entry name" value="Winged helix-like DNA-binding domain superfamily/Winged helix DNA-binding domain"/>
    <property type="match status" value="2"/>
</dbReference>
<evidence type="ECO:0000259" key="9">
    <source>
        <dbReference type="PROSITE" id="PS00715"/>
    </source>
</evidence>
<dbReference type="OrthoDB" id="9809557at2"/>
<feature type="domain" description="RNA polymerase sigma-70" evidence="10">
    <location>
        <begin position="578"/>
        <end position="604"/>
    </location>
</feature>
<dbReference type="PROSITE" id="PS00715">
    <property type="entry name" value="SIGMA70_1"/>
    <property type="match status" value="1"/>
</dbReference>
<organism evidence="11 12">
    <name type="scientific">Thalassotalea euphylliae</name>
    <dbReference type="NCBI Taxonomy" id="1655234"/>
    <lineage>
        <taxon>Bacteria</taxon>
        <taxon>Pseudomonadati</taxon>
        <taxon>Pseudomonadota</taxon>
        <taxon>Gammaproteobacteria</taxon>
        <taxon>Alteromonadales</taxon>
        <taxon>Colwelliaceae</taxon>
        <taxon>Thalassotalea</taxon>
    </lineage>
</organism>
<feature type="region of interest" description="Disordered" evidence="8">
    <location>
        <begin position="181"/>
        <end position="222"/>
    </location>
</feature>
<evidence type="ECO:0000256" key="3">
    <source>
        <dbReference type="ARBA" id="ARBA00023082"/>
    </source>
</evidence>
<dbReference type="EMBL" id="QUOU01000001">
    <property type="protein sequence ID" value="REL28003.1"/>
    <property type="molecule type" value="Genomic_DNA"/>
</dbReference>
<evidence type="ECO:0000256" key="7">
    <source>
        <dbReference type="SAM" id="Coils"/>
    </source>
</evidence>
<evidence type="ECO:0000256" key="1">
    <source>
        <dbReference type="ARBA" id="ARBA00022490"/>
    </source>
</evidence>
<evidence type="ECO:0000256" key="5">
    <source>
        <dbReference type="ARBA" id="ARBA00023163"/>
    </source>
</evidence>
<keyword evidence="3 6" id="KW-0731">Sigma factor</keyword>
<dbReference type="InterPro" id="IPR050239">
    <property type="entry name" value="Sigma-70_RNA_pol_init_factors"/>
</dbReference>
<dbReference type="Pfam" id="PF04545">
    <property type="entry name" value="Sigma70_r4"/>
    <property type="match status" value="1"/>
</dbReference>
<dbReference type="SUPFAM" id="SSF88946">
    <property type="entry name" value="Sigma2 domain of RNA polymerase sigma factors"/>
    <property type="match status" value="1"/>
</dbReference>
<sequence>MDQAPQSRLKELITKGKEQGYLTFAEVNDHLPQDIIDSDQVEDIIRMINDMGIQVFENAPDADTLMMSEANTDEDAAEAAAQALATVESEIGRTTDPVRMYMREMGTVELLTRKGEIVIAKRIEEGIKEVQRSVAEYPPAINFLLDQWDNFVAEEIRLSDIIVGFLDPDAEDDDVAAAATHVGSELSDEDLADEDADLEESNDGDDSDDSEEEADTGPDPEVAKEKFTALREAYEAANKVIDAKGRGHADSEKAIDALADVFKEFRLVPKVFDRLVKNMRDVMDRLRVQERLIMKHCVVGAGMPKATFIKIFPGNETSLDWFEAQKASGESYAKRLSDIEMDVERSILKLKQLEEETFLNVHGIKDINRRMSIGEAKARRAKKEMVEANLRLVISIAKKYTNRGLQFLDLIQEGNIGLMKAVDKFEYRRGYKFSTYATWWIRQAITRSIADQARTIRIPVHMIETINKLNRISRQMLQEMGREPTPEELAERMVMPEDKIRKVLKIAKEPISMETPIGDDEDSHLGDFIEDGSGELPVDSATSENLKHATHEVLAGLTAREAKVLRMRFGIDMNTDHTLEEVGKQFDVTRERIRQIEAKALRKLRHPSRSEQLKSFLDGE</sequence>
<gene>
    <name evidence="6 11" type="primary">rpoD</name>
    <name evidence="11" type="ORF">DXX93_16495</name>
</gene>
<proteinExistence type="inferred from homology"/>
<dbReference type="InterPro" id="IPR013324">
    <property type="entry name" value="RNA_pol_sigma_r3/r4-like"/>
</dbReference>
<dbReference type="PRINTS" id="PR00046">
    <property type="entry name" value="SIGMA70FCT"/>
</dbReference>
<dbReference type="GO" id="GO:0005737">
    <property type="term" value="C:cytoplasm"/>
    <property type="evidence" value="ECO:0007669"/>
    <property type="project" value="UniProtKB-SubCell"/>
</dbReference>
<evidence type="ECO:0000313" key="12">
    <source>
        <dbReference type="Proteomes" id="UP000256478"/>
    </source>
</evidence>
<dbReference type="Gene3D" id="1.10.601.10">
    <property type="entry name" value="RNA Polymerase Primary Sigma Factor"/>
    <property type="match status" value="1"/>
</dbReference>
<comment type="similarity">
    <text evidence="6">Belongs to the sigma-70 factor family. RpoD/SigA subfamily.</text>
</comment>
<dbReference type="InterPro" id="IPR009042">
    <property type="entry name" value="RNA_pol_sigma70_r1_2"/>
</dbReference>
<dbReference type="AlphaFoldDB" id="A0A3E0TUD4"/>
<feature type="short sequence motif" description="Interaction with polymerase core subunit RpoC" evidence="6">
    <location>
        <begin position="409"/>
        <end position="412"/>
    </location>
</feature>
<evidence type="ECO:0000313" key="11">
    <source>
        <dbReference type="EMBL" id="REL28003.1"/>
    </source>
</evidence>
<dbReference type="RefSeq" id="WP_116009064.1">
    <property type="nucleotide sequence ID" value="NZ_QUOU01000001.1"/>
</dbReference>
<keyword evidence="7" id="KW-0175">Coiled coil</keyword>
<dbReference type="Pfam" id="PF00140">
    <property type="entry name" value="Sigma70_r1_2"/>
    <property type="match status" value="1"/>
</dbReference>
<dbReference type="InterPro" id="IPR000943">
    <property type="entry name" value="RNA_pol_sigma70"/>
</dbReference>
<dbReference type="InterPro" id="IPR007624">
    <property type="entry name" value="RNA_pol_sigma70_r3"/>
</dbReference>
<evidence type="ECO:0000259" key="10">
    <source>
        <dbReference type="PROSITE" id="PS00716"/>
    </source>
</evidence>
<dbReference type="Gene3D" id="1.10.220.120">
    <property type="entry name" value="Sigma-70 factor, region 1.1"/>
    <property type="match status" value="1"/>
</dbReference>
<dbReference type="FunFam" id="1.10.220.120:FF:000001">
    <property type="entry name" value="RNA polymerase sigma factor RpoD"/>
    <property type="match status" value="1"/>
</dbReference>
<dbReference type="PANTHER" id="PTHR30603:SF60">
    <property type="entry name" value="RNA POLYMERASE SIGMA FACTOR RPOD"/>
    <property type="match status" value="1"/>
</dbReference>
<dbReference type="NCBIfam" id="TIGR02393">
    <property type="entry name" value="RpoD_Cterm"/>
    <property type="match status" value="1"/>
</dbReference>
<comment type="function">
    <text evidence="6">Sigma factors are initiation factors that promote the attachment of RNA polymerase to specific initiation sites and are then released. This sigma factor is the primary sigma factor during exponential growth.</text>
</comment>
<feature type="compositionally biased region" description="Acidic residues" evidence="8">
    <location>
        <begin position="186"/>
        <end position="218"/>
    </location>
</feature>
<dbReference type="Pfam" id="PF04546">
    <property type="entry name" value="Sigma70_ner"/>
    <property type="match status" value="1"/>
</dbReference>
<dbReference type="InterPro" id="IPR007631">
    <property type="entry name" value="RNA_pol_sigma_70_non-ess"/>
</dbReference>
<dbReference type="SUPFAM" id="SSF88659">
    <property type="entry name" value="Sigma3 and sigma4 domains of RNA polymerase sigma factors"/>
    <property type="match status" value="2"/>
</dbReference>
<dbReference type="Proteomes" id="UP000256478">
    <property type="component" value="Unassembled WGS sequence"/>
</dbReference>
<feature type="region of interest" description="Sigma-70 factor domain-4" evidence="6">
    <location>
        <begin position="553"/>
        <end position="606"/>
    </location>
</feature>
<dbReference type="InterPro" id="IPR042189">
    <property type="entry name" value="RNA_pol_sigma_70_r1_1_sf"/>
</dbReference>
<protein>
    <recommendedName>
        <fullName evidence="6">RNA polymerase sigma factor RpoD</fullName>
    </recommendedName>
    <alternativeName>
        <fullName evidence="6">Sigma-70</fullName>
    </alternativeName>
</protein>
<dbReference type="InterPro" id="IPR014284">
    <property type="entry name" value="RNA_pol_sigma-70_dom"/>
</dbReference>
<name>A0A3E0TUD4_9GAMM</name>
<dbReference type="FunFam" id="1.10.10.10:FF:000004">
    <property type="entry name" value="RNA polymerase sigma factor SigA"/>
    <property type="match status" value="1"/>
</dbReference>
<keyword evidence="4 6" id="KW-0238">DNA-binding</keyword>
<dbReference type="InterPro" id="IPR007630">
    <property type="entry name" value="RNA_pol_sigma70_r4"/>
</dbReference>
<reference evidence="11 12" key="1">
    <citation type="submission" date="2018-08" db="EMBL/GenBank/DDBJ databases">
        <title>Thalassotalea euphylliae genome.</title>
        <authorList>
            <person name="Summers S."/>
            <person name="Rice S.A."/>
            <person name="Freckelton M.L."/>
            <person name="Nedved B.T."/>
            <person name="Hadfield M.G."/>
        </authorList>
    </citation>
    <scope>NUCLEOTIDE SEQUENCE [LARGE SCALE GENOMIC DNA]</scope>
    <source>
        <strain evidence="11 12">H1</strain>
    </source>
</reference>
<dbReference type="InterPro" id="IPR007627">
    <property type="entry name" value="RNA_pol_sigma70_r2"/>
</dbReference>
<dbReference type="HAMAP" id="MF_00963">
    <property type="entry name" value="Sigma70_RpoD_SigA"/>
    <property type="match status" value="1"/>
</dbReference>
<dbReference type="GO" id="GO:0003677">
    <property type="term" value="F:DNA binding"/>
    <property type="evidence" value="ECO:0007669"/>
    <property type="project" value="UniProtKB-UniRule"/>
</dbReference>
<comment type="caution">
    <text evidence="11">The sequence shown here is derived from an EMBL/GenBank/DDBJ whole genome shotgun (WGS) entry which is preliminary data.</text>
</comment>
<dbReference type="FunFam" id="1.10.601.10:FF:000002">
    <property type="entry name" value="RNA polymerase sigma factor RpoD"/>
    <property type="match status" value="1"/>
</dbReference>
<dbReference type="NCBIfam" id="TIGR02937">
    <property type="entry name" value="sigma70-ECF"/>
    <property type="match status" value="1"/>
</dbReference>
<dbReference type="GO" id="GO:0006352">
    <property type="term" value="P:DNA-templated transcription initiation"/>
    <property type="evidence" value="ECO:0007669"/>
    <property type="project" value="UniProtKB-UniRule"/>
</dbReference>
<comment type="subunit">
    <text evidence="6">Interacts transiently with the RNA polymerase catalytic core.</text>
</comment>
<feature type="DNA-binding region" description="H-T-H motif" evidence="6">
    <location>
        <begin position="579"/>
        <end position="598"/>
    </location>
</feature>
<dbReference type="Pfam" id="PF04539">
    <property type="entry name" value="Sigma70_r3"/>
    <property type="match status" value="1"/>
</dbReference>
<dbReference type="InterPro" id="IPR013325">
    <property type="entry name" value="RNA_pol_sigma_r2"/>
</dbReference>
<evidence type="ECO:0000256" key="8">
    <source>
        <dbReference type="SAM" id="MobiDB-lite"/>
    </source>
</evidence>
<dbReference type="Pfam" id="PF03979">
    <property type="entry name" value="Sigma70_r1_1"/>
    <property type="match status" value="1"/>
</dbReference>
<comment type="subcellular location">
    <subcellularLocation>
        <location evidence="6">Cytoplasm</location>
    </subcellularLocation>
</comment>
<feature type="region of interest" description="Sigma-70 factor domain-2" evidence="6">
    <location>
        <begin position="385"/>
        <end position="455"/>
    </location>
</feature>
<dbReference type="NCBIfam" id="NF004208">
    <property type="entry name" value="PRK05658.1"/>
    <property type="match status" value="1"/>
</dbReference>
<keyword evidence="2 6" id="KW-0805">Transcription regulation</keyword>
<dbReference type="Pfam" id="PF04542">
    <property type="entry name" value="Sigma70_r2"/>
    <property type="match status" value="1"/>
</dbReference>
<dbReference type="InterPro" id="IPR028630">
    <property type="entry name" value="Sigma70_RpoD"/>
</dbReference>
<dbReference type="FunFam" id="1.10.10.10:FF:000002">
    <property type="entry name" value="RNA polymerase sigma factor SigA"/>
    <property type="match status" value="1"/>
</dbReference>
<evidence type="ECO:0000256" key="6">
    <source>
        <dbReference type="HAMAP-Rule" id="MF_00963"/>
    </source>
</evidence>
<dbReference type="InterPro" id="IPR012760">
    <property type="entry name" value="RNA_pol_sigma_RpoD_C"/>
</dbReference>
<dbReference type="GO" id="GO:0016987">
    <property type="term" value="F:sigma factor activity"/>
    <property type="evidence" value="ECO:0007669"/>
    <property type="project" value="UniProtKB-UniRule"/>
</dbReference>
<keyword evidence="5 6" id="KW-0804">Transcription</keyword>
<dbReference type="InterPro" id="IPR007127">
    <property type="entry name" value="RNA_pol_sigma_70_r1_1"/>
</dbReference>
<dbReference type="InterPro" id="IPR036388">
    <property type="entry name" value="WH-like_DNA-bd_sf"/>
</dbReference>
<feature type="domain" description="RNA polymerase sigma-70" evidence="9">
    <location>
        <begin position="409"/>
        <end position="422"/>
    </location>
</feature>
<accession>A0A3E0TUD4</accession>
<keyword evidence="1 6" id="KW-0963">Cytoplasm</keyword>
<feature type="coiled-coil region" evidence="7">
    <location>
        <begin position="336"/>
        <end position="384"/>
    </location>
</feature>